<dbReference type="RefSeq" id="WP_193677817.1">
    <property type="nucleotide sequence ID" value="NZ_JADDIV010000004.1"/>
</dbReference>
<dbReference type="InterPro" id="IPR000092">
    <property type="entry name" value="Polyprenyl_synt"/>
</dbReference>
<reference evidence="8 9" key="1">
    <citation type="submission" date="2020-10" db="EMBL/GenBank/DDBJ databases">
        <title>Ramlibacter sp. HM2 16S ribosomal RNA gene Genome sequencing and assembly.</title>
        <authorList>
            <person name="Kang M."/>
        </authorList>
    </citation>
    <scope>NUCLEOTIDE SEQUENCE [LARGE SCALE GENOMIC DNA]</scope>
    <source>
        <strain evidence="8 9">HM2</strain>
    </source>
</reference>
<accession>A0ABR9S709</accession>
<dbReference type="PROSITE" id="PS00444">
    <property type="entry name" value="POLYPRENYL_SYNTHASE_2"/>
    <property type="match status" value="1"/>
</dbReference>
<evidence type="ECO:0000256" key="5">
    <source>
        <dbReference type="ARBA" id="ARBA00022842"/>
    </source>
</evidence>
<keyword evidence="6" id="KW-0414">Isoprene biosynthesis</keyword>
<keyword evidence="4" id="KW-0479">Metal-binding</keyword>
<proteinExistence type="inferred from homology"/>
<dbReference type="Proteomes" id="UP000806285">
    <property type="component" value="Unassembled WGS sequence"/>
</dbReference>
<comment type="similarity">
    <text evidence="2 7">Belongs to the FPP/GGPP synthase family.</text>
</comment>
<dbReference type="Pfam" id="PF00348">
    <property type="entry name" value="polyprenyl_synt"/>
    <property type="match status" value="1"/>
</dbReference>
<keyword evidence="9" id="KW-1185">Reference proteome</keyword>
<dbReference type="SUPFAM" id="SSF48576">
    <property type="entry name" value="Terpenoid synthases"/>
    <property type="match status" value="1"/>
</dbReference>
<evidence type="ECO:0000256" key="3">
    <source>
        <dbReference type="ARBA" id="ARBA00022679"/>
    </source>
</evidence>
<evidence type="ECO:0000256" key="6">
    <source>
        <dbReference type="ARBA" id="ARBA00023229"/>
    </source>
</evidence>
<evidence type="ECO:0000256" key="2">
    <source>
        <dbReference type="ARBA" id="ARBA00006706"/>
    </source>
</evidence>
<dbReference type="InterPro" id="IPR033749">
    <property type="entry name" value="Polyprenyl_synt_CS"/>
</dbReference>
<evidence type="ECO:0000313" key="8">
    <source>
        <dbReference type="EMBL" id="MBE7369224.1"/>
    </source>
</evidence>
<comment type="cofactor">
    <cofactor evidence="1">
        <name>Mg(2+)</name>
        <dbReference type="ChEBI" id="CHEBI:18420"/>
    </cofactor>
</comment>
<evidence type="ECO:0000256" key="4">
    <source>
        <dbReference type="ARBA" id="ARBA00022723"/>
    </source>
</evidence>
<protein>
    <submittedName>
        <fullName evidence="8">Polyprenyl synthetase family protein</fullName>
    </submittedName>
</protein>
<dbReference type="PANTHER" id="PTHR43281:SF1">
    <property type="entry name" value="FARNESYL DIPHOSPHATE SYNTHASE"/>
    <property type="match status" value="1"/>
</dbReference>
<dbReference type="SFLD" id="SFLDS00005">
    <property type="entry name" value="Isoprenoid_Synthase_Type_I"/>
    <property type="match status" value="1"/>
</dbReference>
<name>A0ABR9S709_9BURK</name>
<dbReference type="Gene3D" id="1.10.600.10">
    <property type="entry name" value="Farnesyl Diphosphate Synthase"/>
    <property type="match status" value="1"/>
</dbReference>
<dbReference type="PANTHER" id="PTHR43281">
    <property type="entry name" value="FARNESYL DIPHOSPHATE SYNTHASE"/>
    <property type="match status" value="1"/>
</dbReference>
<sequence>MSTAFQPDDALAQWRRAVERRLAALLPAEAAGVAGAMQAAVLTPGKRLRPLLVLAVGEALGARGPGLLDFACAVEMIHCASLVLDDMPAMDDARLRRGQPTVHLRFGEDVAMLAAVALVSEACRVAASAPALRAPARARAVQVLCEAVGPLGLVRGQYRDLHEGAGARSAAAAAETNDQKTGVLFAAALELSACAAGRARAVPDLRRAALAIGQAFQLRDDLEDLLPAGEGREDPLQDAGKSTVVQLLGADAVRRSVDAHLGQARQALRSALGRDDALLTGLLRRAFPETPQPLAADFPDRAVPAWHRVGDVPLSVAT</sequence>
<evidence type="ECO:0000256" key="1">
    <source>
        <dbReference type="ARBA" id="ARBA00001946"/>
    </source>
</evidence>
<keyword evidence="5" id="KW-0460">Magnesium</keyword>
<evidence type="ECO:0000313" key="9">
    <source>
        <dbReference type="Proteomes" id="UP000806285"/>
    </source>
</evidence>
<dbReference type="EMBL" id="JADDIV010000004">
    <property type="protein sequence ID" value="MBE7369224.1"/>
    <property type="molecule type" value="Genomic_DNA"/>
</dbReference>
<keyword evidence="3 7" id="KW-0808">Transferase</keyword>
<dbReference type="InterPro" id="IPR008949">
    <property type="entry name" value="Isoprenoid_synthase_dom_sf"/>
</dbReference>
<organism evidence="8 9">
    <name type="scientific">Ramlibacter pallidus</name>
    <dbReference type="NCBI Taxonomy" id="2780087"/>
    <lineage>
        <taxon>Bacteria</taxon>
        <taxon>Pseudomonadati</taxon>
        <taxon>Pseudomonadota</taxon>
        <taxon>Betaproteobacteria</taxon>
        <taxon>Burkholderiales</taxon>
        <taxon>Comamonadaceae</taxon>
        <taxon>Ramlibacter</taxon>
    </lineage>
</organism>
<comment type="caution">
    <text evidence="8">The sequence shown here is derived from an EMBL/GenBank/DDBJ whole genome shotgun (WGS) entry which is preliminary data.</text>
</comment>
<evidence type="ECO:0000256" key="7">
    <source>
        <dbReference type="RuleBase" id="RU004466"/>
    </source>
</evidence>
<dbReference type="PROSITE" id="PS00723">
    <property type="entry name" value="POLYPRENYL_SYNTHASE_1"/>
    <property type="match status" value="1"/>
</dbReference>
<gene>
    <name evidence="8" type="ORF">IM787_16800</name>
</gene>